<dbReference type="PANTHER" id="PTHR13231">
    <property type="entry name" value="MITOCHONDRIAL RIBOSOMAL PROTEIN S31"/>
    <property type="match status" value="1"/>
</dbReference>
<evidence type="ECO:0000256" key="3">
    <source>
        <dbReference type="ARBA" id="ARBA00022946"/>
    </source>
</evidence>
<dbReference type="AlphaFoldDB" id="A0A4Y7LR05"/>
<evidence type="ECO:0000256" key="4">
    <source>
        <dbReference type="ARBA" id="ARBA00022980"/>
    </source>
</evidence>
<evidence type="ECO:0000256" key="7">
    <source>
        <dbReference type="ARBA" id="ARBA00035133"/>
    </source>
</evidence>
<evidence type="ECO:0000256" key="1">
    <source>
        <dbReference type="ARBA" id="ARBA00004173"/>
    </source>
</evidence>
<dbReference type="GO" id="GO:0005763">
    <property type="term" value="C:mitochondrial small ribosomal subunit"/>
    <property type="evidence" value="ECO:0007669"/>
    <property type="project" value="InterPro"/>
</dbReference>
<proteinExistence type="evidence at transcript level"/>
<reference evidence="9" key="1">
    <citation type="submission" date="2018-08" db="EMBL/GenBank/DDBJ databases">
        <authorList>
            <person name="Cornetti L."/>
        </authorList>
    </citation>
    <scope>NUCLEOTIDE SEQUENCE</scope>
    <source>
        <strain evidence="9">FI-BAL1-1</strain>
    </source>
</reference>
<comment type="subcellular location">
    <subcellularLocation>
        <location evidence="1">Mitochondrion</location>
    </subcellularLocation>
</comment>
<dbReference type="GO" id="GO:0003735">
    <property type="term" value="F:structural constituent of ribosome"/>
    <property type="evidence" value="ECO:0007669"/>
    <property type="project" value="InterPro"/>
</dbReference>
<comment type="similarity">
    <text evidence="2">Belongs to the mitochondrion-specific ribosomal protein mS31 family.</text>
</comment>
<dbReference type="EMBL" id="LR000134">
    <property type="protein sequence ID" value="SVE69753.1"/>
    <property type="molecule type" value="mRNA"/>
</dbReference>
<keyword evidence="4" id="KW-0689">Ribosomal protein</keyword>
<name>A0A4Y7LR05_9CRUS</name>
<evidence type="ECO:0000313" key="9">
    <source>
        <dbReference type="EMBL" id="SVE69753.1"/>
    </source>
</evidence>
<evidence type="ECO:0000256" key="8">
    <source>
        <dbReference type="ARBA" id="ARBA00035363"/>
    </source>
</evidence>
<protein>
    <recommendedName>
        <fullName evidence="7">Small ribosomal subunit protein mS31</fullName>
    </recommendedName>
    <alternativeName>
        <fullName evidence="8">28S ribosomal protein S31, mitochondrial</fullName>
    </alternativeName>
</protein>
<organism evidence="9">
    <name type="scientific">Eubosmina coregoni</name>
    <dbReference type="NCBI Taxonomy" id="186181"/>
    <lineage>
        <taxon>Eukaryota</taxon>
        <taxon>Metazoa</taxon>
        <taxon>Ecdysozoa</taxon>
        <taxon>Arthropoda</taxon>
        <taxon>Crustacea</taxon>
        <taxon>Branchiopoda</taxon>
        <taxon>Diplostraca</taxon>
        <taxon>Cladocera</taxon>
        <taxon>Anomopoda</taxon>
        <taxon>Bosminidae</taxon>
        <taxon>Eubosmina</taxon>
    </lineage>
</organism>
<evidence type="ECO:0000256" key="5">
    <source>
        <dbReference type="ARBA" id="ARBA00023128"/>
    </source>
</evidence>
<keyword evidence="6" id="KW-0687">Ribonucleoprotein</keyword>
<dbReference type="Pfam" id="PF15433">
    <property type="entry name" value="MRP-S31"/>
    <property type="match status" value="1"/>
</dbReference>
<accession>A0A4Y7LR05</accession>
<keyword evidence="3" id="KW-0809">Transit peptide</keyword>
<keyword evidence="5" id="KW-0496">Mitochondrion</keyword>
<dbReference type="PANTHER" id="PTHR13231:SF3">
    <property type="entry name" value="SMALL RIBOSOMAL SUBUNIT PROTEIN MS31"/>
    <property type="match status" value="1"/>
</dbReference>
<gene>
    <name evidence="9" type="primary">EOG090X04UC</name>
</gene>
<sequence>MKQNLISKLEAVAEESEEVKLGKPTRDAAKNKENLNTLLSSLKVETKPVRERKTFARNDNYNKQQNGFGDTLYGSMQPSDFFKNAKFNEEYVSPKLRTWEVLYEKELKLLMTHPPANGFEQLIRWTQQGKLWHFPINNEQGLEEEAQIGFHEHVFLDHHLEPWCPKRGPVRHFMELVTVGLSKNPYLTVAKKKEHIFWYRDFFDAQRSILIETGAIVEASKSPNKRPSLSA</sequence>
<evidence type="ECO:0000256" key="6">
    <source>
        <dbReference type="ARBA" id="ARBA00023274"/>
    </source>
</evidence>
<dbReference type="InterPro" id="IPR026299">
    <property type="entry name" value="MRP-S31"/>
</dbReference>
<evidence type="ECO:0000256" key="2">
    <source>
        <dbReference type="ARBA" id="ARBA00011057"/>
    </source>
</evidence>